<comment type="similarity">
    <text evidence="1">Belongs to the protein kinase superfamily. STE Ser/Thr protein kinase family. MAP kinase kinase kinase subfamily.</text>
</comment>
<dbReference type="Gene3D" id="1.10.510.10">
    <property type="entry name" value="Transferase(Phosphotransferase) domain 1"/>
    <property type="match status" value="1"/>
</dbReference>
<evidence type="ECO:0000256" key="8">
    <source>
        <dbReference type="ARBA" id="ARBA00022840"/>
    </source>
</evidence>
<dbReference type="Proteomes" id="UP000594263">
    <property type="component" value="Unplaced"/>
</dbReference>
<comment type="catalytic activity">
    <reaction evidence="11">
        <text>L-threonyl-[protein] + ATP = O-phospho-L-threonyl-[protein] + ADP + H(+)</text>
        <dbReference type="Rhea" id="RHEA:46608"/>
        <dbReference type="Rhea" id="RHEA-COMP:11060"/>
        <dbReference type="Rhea" id="RHEA-COMP:11605"/>
        <dbReference type="ChEBI" id="CHEBI:15378"/>
        <dbReference type="ChEBI" id="CHEBI:30013"/>
        <dbReference type="ChEBI" id="CHEBI:30616"/>
        <dbReference type="ChEBI" id="CHEBI:61977"/>
        <dbReference type="ChEBI" id="CHEBI:456216"/>
        <dbReference type="EC" id="2.7.11.25"/>
    </reaction>
</comment>
<dbReference type="GO" id="GO:0005737">
    <property type="term" value="C:cytoplasm"/>
    <property type="evidence" value="ECO:0007669"/>
    <property type="project" value="TreeGrafter"/>
</dbReference>
<evidence type="ECO:0000256" key="10">
    <source>
        <dbReference type="ARBA" id="ARBA00023054"/>
    </source>
</evidence>
<evidence type="ECO:0000259" key="15">
    <source>
        <dbReference type="PROSITE" id="PS50011"/>
    </source>
</evidence>
<dbReference type="CDD" id="cd06606">
    <property type="entry name" value="STKc_MAPKKK"/>
    <property type="match status" value="1"/>
</dbReference>
<dbReference type="SMART" id="SM00220">
    <property type="entry name" value="S_TKc"/>
    <property type="match status" value="1"/>
</dbReference>
<dbReference type="InterPro" id="IPR017441">
    <property type="entry name" value="Protein_kinase_ATP_BS"/>
</dbReference>
<dbReference type="PROSITE" id="PS00107">
    <property type="entry name" value="PROTEIN_KINASE_ATP"/>
    <property type="match status" value="1"/>
</dbReference>
<keyword evidence="7" id="KW-0418">Kinase</keyword>
<dbReference type="PANTHER" id="PTHR48016:SF56">
    <property type="entry name" value="MAPKK KINASE"/>
    <property type="match status" value="1"/>
</dbReference>
<feature type="region of interest" description="Disordered" evidence="14">
    <location>
        <begin position="334"/>
        <end position="365"/>
    </location>
</feature>
<dbReference type="SUPFAM" id="SSF56112">
    <property type="entry name" value="Protein kinase-like (PK-like)"/>
    <property type="match status" value="1"/>
</dbReference>
<dbReference type="EnsemblPlants" id="Kaladp0013s0010.1.v1.1">
    <property type="protein sequence ID" value="Kaladp0013s0010.1.v1.1"/>
    <property type="gene ID" value="Kaladp0013s0010.v1.1"/>
</dbReference>
<dbReference type="InterPro" id="IPR008271">
    <property type="entry name" value="Ser/Thr_kinase_AS"/>
</dbReference>
<keyword evidence="6 13" id="KW-0547">Nucleotide-binding</keyword>
<dbReference type="OMA" id="MRSKSNM"/>
<evidence type="ECO:0000256" key="4">
    <source>
        <dbReference type="ARBA" id="ARBA00022527"/>
    </source>
</evidence>
<dbReference type="InterPro" id="IPR011009">
    <property type="entry name" value="Kinase-like_dom_sf"/>
</dbReference>
<evidence type="ECO:0000256" key="6">
    <source>
        <dbReference type="ARBA" id="ARBA00022741"/>
    </source>
</evidence>
<evidence type="ECO:0000256" key="11">
    <source>
        <dbReference type="ARBA" id="ARBA00047559"/>
    </source>
</evidence>
<accession>A0A7N0SYM6</accession>
<keyword evidence="4" id="KW-0723">Serine/threonine-protein kinase</keyword>
<keyword evidence="9" id="KW-0832">Ubl conjugation</keyword>
<sequence>MQDIFGSVRKSLVFRGSATGDNDGVLGGLVEKIGSSIRKSRIGRFSRPHALLPAAIKKDDAVPIRWRKGELIGCGAFGTVYMGMNLDSGELLAIKQVSIAINTASKEKTQAHIKELEEEVKLLKNLSHPNIVRYMGTAREDDSLNILLEFVPGGSISSLLGKFGSFPEPVIRMYTKQLLLGLDYLHKNGIMHRDIKGANILVDNKGRIKLADFGASKKVVELATMTGAKSMKGTPYWMAPEVIVQTGHSFSADIWSVGCTVIEMATGKPPWSQQYQEVAALFHIGTTKSHPPIPEHLSSEARDFLLRCLQKEPDLRASAADLLQHPFVTGECQEERTEPSSLCGDNSRSPISTPQSDQMNSNSSTGMKELCEMGSIRCSTVYPEHSHGKGFVWGTNNYDDDMCMIDDKDEFAFGESTKKLNFSSISGDCYKSFNPVSEPGPGSYNFASHSDGLNKSFNPICEPSSDWPCKFDMSPELHSGEVNISSALNNADGSPGTSGTRGSNFVSPCVHSTHDDDEEVTETKIRAFLDEKALDLKKLQTPLFEEFYNTLNATGPSAAMKLADDAKASKSPVLPPKSKSPIWLSGRRLSPAVNAATRESPLTRTKRASNVGGEGDKPLHEIQSQEHDEWKDLIVDQEENIILSSSFYARQQKWKEELDKELEMKREKLRKASGKFGSPKNHILSQQRDQILFAVPGR</sequence>
<dbReference type="Pfam" id="PF00069">
    <property type="entry name" value="Pkinase"/>
    <property type="match status" value="1"/>
</dbReference>
<feature type="compositionally biased region" description="Polar residues" evidence="14">
    <location>
        <begin position="339"/>
        <end position="365"/>
    </location>
</feature>
<evidence type="ECO:0000256" key="7">
    <source>
        <dbReference type="ARBA" id="ARBA00022777"/>
    </source>
</evidence>
<protein>
    <recommendedName>
        <fullName evidence="2">mitogen-activated protein kinase kinase kinase</fullName>
        <ecNumber evidence="2">2.7.11.25</ecNumber>
    </recommendedName>
</protein>
<evidence type="ECO:0000256" key="12">
    <source>
        <dbReference type="ARBA" id="ARBA00048329"/>
    </source>
</evidence>
<dbReference type="AlphaFoldDB" id="A0A7N0SYM6"/>
<evidence type="ECO:0000256" key="1">
    <source>
        <dbReference type="ARBA" id="ARBA00006529"/>
    </source>
</evidence>
<dbReference type="GO" id="GO:0005524">
    <property type="term" value="F:ATP binding"/>
    <property type="evidence" value="ECO:0007669"/>
    <property type="project" value="UniProtKB-UniRule"/>
</dbReference>
<dbReference type="FunFam" id="1.10.510.10:FF:000382">
    <property type="entry name" value="Mitogen-activated protein kinase kinase kinase 2"/>
    <property type="match status" value="1"/>
</dbReference>
<keyword evidence="3" id="KW-1017">Isopeptide bond</keyword>
<evidence type="ECO:0000256" key="5">
    <source>
        <dbReference type="ARBA" id="ARBA00022679"/>
    </source>
</evidence>
<dbReference type="FunFam" id="3.30.200.20:FF:000387">
    <property type="entry name" value="Serine/threonine-protein kinase STE11"/>
    <property type="match status" value="1"/>
</dbReference>
<dbReference type="PANTHER" id="PTHR48016">
    <property type="entry name" value="MAP KINASE KINASE KINASE SSK2-RELATED-RELATED"/>
    <property type="match status" value="1"/>
</dbReference>
<keyword evidence="5" id="KW-0808">Transferase</keyword>
<evidence type="ECO:0000256" key="9">
    <source>
        <dbReference type="ARBA" id="ARBA00022843"/>
    </source>
</evidence>
<dbReference type="Gramene" id="Kaladp0013s0010.1.v1.1">
    <property type="protein sequence ID" value="Kaladp0013s0010.1.v1.1"/>
    <property type="gene ID" value="Kaladp0013s0010.v1.1"/>
</dbReference>
<dbReference type="InterPro" id="IPR000719">
    <property type="entry name" value="Prot_kinase_dom"/>
</dbReference>
<comment type="catalytic activity">
    <reaction evidence="12">
        <text>L-seryl-[protein] + ATP = O-phospho-L-seryl-[protein] + ADP + H(+)</text>
        <dbReference type="Rhea" id="RHEA:17989"/>
        <dbReference type="Rhea" id="RHEA-COMP:9863"/>
        <dbReference type="Rhea" id="RHEA-COMP:11604"/>
        <dbReference type="ChEBI" id="CHEBI:15378"/>
        <dbReference type="ChEBI" id="CHEBI:29999"/>
        <dbReference type="ChEBI" id="CHEBI:30616"/>
        <dbReference type="ChEBI" id="CHEBI:83421"/>
        <dbReference type="ChEBI" id="CHEBI:456216"/>
        <dbReference type="EC" id="2.7.11.25"/>
    </reaction>
</comment>
<name>A0A7N0SYM6_KALFE</name>
<dbReference type="PROSITE" id="PS00108">
    <property type="entry name" value="PROTEIN_KINASE_ST"/>
    <property type="match status" value="1"/>
</dbReference>
<keyword evidence="10" id="KW-0175">Coiled coil</keyword>
<reference evidence="16" key="1">
    <citation type="submission" date="2021-01" db="UniProtKB">
        <authorList>
            <consortium name="EnsemblPlants"/>
        </authorList>
    </citation>
    <scope>IDENTIFICATION</scope>
</reference>
<dbReference type="GO" id="GO:0004709">
    <property type="term" value="F:MAP kinase kinase kinase activity"/>
    <property type="evidence" value="ECO:0007669"/>
    <property type="project" value="UniProtKB-EC"/>
</dbReference>
<feature type="region of interest" description="Disordered" evidence="14">
    <location>
        <begin position="594"/>
        <end position="619"/>
    </location>
</feature>
<dbReference type="EC" id="2.7.11.25" evidence="2"/>
<organism evidence="16 17">
    <name type="scientific">Kalanchoe fedtschenkoi</name>
    <name type="common">Lavender scallops</name>
    <name type="synonym">South American air plant</name>
    <dbReference type="NCBI Taxonomy" id="63787"/>
    <lineage>
        <taxon>Eukaryota</taxon>
        <taxon>Viridiplantae</taxon>
        <taxon>Streptophyta</taxon>
        <taxon>Embryophyta</taxon>
        <taxon>Tracheophyta</taxon>
        <taxon>Spermatophyta</taxon>
        <taxon>Magnoliopsida</taxon>
        <taxon>eudicotyledons</taxon>
        <taxon>Gunneridae</taxon>
        <taxon>Pentapetalae</taxon>
        <taxon>Saxifragales</taxon>
        <taxon>Crassulaceae</taxon>
        <taxon>Kalanchoe</taxon>
    </lineage>
</organism>
<evidence type="ECO:0000256" key="14">
    <source>
        <dbReference type="SAM" id="MobiDB-lite"/>
    </source>
</evidence>
<keyword evidence="8 13" id="KW-0067">ATP-binding</keyword>
<dbReference type="InterPro" id="IPR050538">
    <property type="entry name" value="MAP_kinase_kinase_kinase"/>
</dbReference>
<evidence type="ECO:0000256" key="2">
    <source>
        <dbReference type="ARBA" id="ARBA00012406"/>
    </source>
</evidence>
<evidence type="ECO:0000313" key="16">
    <source>
        <dbReference type="EnsemblPlants" id="Kaladp0013s0010.1.v1.1"/>
    </source>
</evidence>
<evidence type="ECO:0000313" key="17">
    <source>
        <dbReference type="Proteomes" id="UP000594263"/>
    </source>
</evidence>
<proteinExistence type="inferred from homology"/>
<dbReference type="PROSITE" id="PS50011">
    <property type="entry name" value="PROTEIN_KINASE_DOM"/>
    <property type="match status" value="1"/>
</dbReference>
<evidence type="ECO:0000256" key="3">
    <source>
        <dbReference type="ARBA" id="ARBA00022499"/>
    </source>
</evidence>
<feature type="binding site" evidence="13">
    <location>
        <position position="95"/>
    </location>
    <ligand>
        <name>ATP</name>
        <dbReference type="ChEBI" id="CHEBI:30616"/>
    </ligand>
</feature>
<feature type="domain" description="Protein kinase" evidence="15">
    <location>
        <begin position="66"/>
        <end position="328"/>
    </location>
</feature>
<evidence type="ECO:0000256" key="13">
    <source>
        <dbReference type="PROSITE-ProRule" id="PRU10141"/>
    </source>
</evidence>
<keyword evidence="17" id="KW-1185">Reference proteome</keyword>